<organism evidence="1 2">
    <name type="scientific">Athelia psychrophila</name>
    <dbReference type="NCBI Taxonomy" id="1759441"/>
    <lineage>
        <taxon>Eukaryota</taxon>
        <taxon>Fungi</taxon>
        <taxon>Dikarya</taxon>
        <taxon>Basidiomycota</taxon>
        <taxon>Agaricomycotina</taxon>
        <taxon>Agaricomycetes</taxon>
        <taxon>Agaricomycetidae</taxon>
        <taxon>Atheliales</taxon>
        <taxon>Atheliaceae</taxon>
        <taxon>Athelia</taxon>
    </lineage>
</organism>
<dbReference type="EMBL" id="KV417773">
    <property type="protein sequence ID" value="KZP06797.1"/>
    <property type="molecule type" value="Genomic_DNA"/>
</dbReference>
<dbReference type="STRING" id="436010.A0A167X3W9"/>
<evidence type="ECO:0000313" key="2">
    <source>
        <dbReference type="Proteomes" id="UP000076532"/>
    </source>
</evidence>
<gene>
    <name evidence="1" type="ORF">FIBSPDRAFT_696262</name>
</gene>
<dbReference type="AlphaFoldDB" id="A0A167X3W9"/>
<reference evidence="1 2" key="1">
    <citation type="journal article" date="2016" name="Mol. Biol. Evol.">
        <title>Comparative Genomics of Early-Diverging Mushroom-Forming Fungi Provides Insights into the Origins of Lignocellulose Decay Capabilities.</title>
        <authorList>
            <person name="Nagy L.G."/>
            <person name="Riley R."/>
            <person name="Tritt A."/>
            <person name="Adam C."/>
            <person name="Daum C."/>
            <person name="Floudas D."/>
            <person name="Sun H."/>
            <person name="Yadav J.S."/>
            <person name="Pangilinan J."/>
            <person name="Larsson K.H."/>
            <person name="Matsuura K."/>
            <person name="Barry K."/>
            <person name="Labutti K."/>
            <person name="Kuo R."/>
            <person name="Ohm R.A."/>
            <person name="Bhattacharya S.S."/>
            <person name="Shirouzu T."/>
            <person name="Yoshinaga Y."/>
            <person name="Martin F.M."/>
            <person name="Grigoriev I.V."/>
            <person name="Hibbett D.S."/>
        </authorList>
    </citation>
    <scope>NUCLEOTIDE SEQUENCE [LARGE SCALE GENOMIC DNA]</scope>
    <source>
        <strain evidence="1 2">CBS 109695</strain>
    </source>
</reference>
<evidence type="ECO:0008006" key="3">
    <source>
        <dbReference type="Google" id="ProtNLM"/>
    </source>
</evidence>
<name>A0A167X3W9_9AGAM</name>
<proteinExistence type="predicted"/>
<sequence>MALPPNVPTLQAPTGNWTRPDNAFPYSLGCVTTCEVRPELRPVGADHMPILTELDLTISRSVAEPSRNFRMADFENFREVLQTNLNLNCTAKLITSEAEFTRTVDLLIMTIQETIESEIPLTNPSPHSKRWWTRDLTNLQKRRNILSRDSYRLRDIRDHPVHQEYKAACNTY</sequence>
<dbReference type="OrthoDB" id="3261136at2759"/>
<feature type="non-terminal residue" evidence="1">
    <location>
        <position position="172"/>
    </location>
</feature>
<dbReference type="Proteomes" id="UP000076532">
    <property type="component" value="Unassembled WGS sequence"/>
</dbReference>
<protein>
    <recommendedName>
        <fullName evidence="3">Endonuclease/exonuclease/phosphatase domain-containing protein</fullName>
    </recommendedName>
</protein>
<accession>A0A167X3W9</accession>
<keyword evidence="2" id="KW-1185">Reference proteome</keyword>
<evidence type="ECO:0000313" key="1">
    <source>
        <dbReference type="EMBL" id="KZP06797.1"/>
    </source>
</evidence>